<dbReference type="PANTHER" id="PTHR47331">
    <property type="entry name" value="PHD-TYPE DOMAIN-CONTAINING PROTEIN"/>
    <property type="match status" value="1"/>
</dbReference>
<name>A0A8B6EU85_MYTGA</name>
<dbReference type="PANTHER" id="PTHR47331:SF1">
    <property type="entry name" value="GAG-LIKE PROTEIN"/>
    <property type="match status" value="1"/>
</dbReference>
<gene>
    <name evidence="2" type="ORF">MGAL_10B000884</name>
</gene>
<evidence type="ECO:0000256" key="1">
    <source>
        <dbReference type="SAM" id="MobiDB-lite"/>
    </source>
</evidence>
<dbReference type="OrthoDB" id="6196325at2759"/>
<protein>
    <recommendedName>
        <fullName evidence="4">Peptidase aspartic putative domain-containing protein</fullName>
    </recommendedName>
</protein>
<comment type="caution">
    <text evidence="2">The sequence shown here is derived from an EMBL/GenBank/DDBJ whole genome shotgun (WGS) entry which is preliminary data.</text>
</comment>
<organism evidence="2 3">
    <name type="scientific">Mytilus galloprovincialis</name>
    <name type="common">Mediterranean mussel</name>
    <dbReference type="NCBI Taxonomy" id="29158"/>
    <lineage>
        <taxon>Eukaryota</taxon>
        <taxon>Metazoa</taxon>
        <taxon>Spiralia</taxon>
        <taxon>Lophotrochozoa</taxon>
        <taxon>Mollusca</taxon>
        <taxon>Bivalvia</taxon>
        <taxon>Autobranchia</taxon>
        <taxon>Pteriomorphia</taxon>
        <taxon>Mytilida</taxon>
        <taxon>Mytiloidea</taxon>
        <taxon>Mytilidae</taxon>
        <taxon>Mytilinae</taxon>
        <taxon>Mytilus</taxon>
    </lineage>
</organism>
<dbReference type="AlphaFoldDB" id="A0A8B6EU85"/>
<evidence type="ECO:0000313" key="3">
    <source>
        <dbReference type="Proteomes" id="UP000596742"/>
    </source>
</evidence>
<evidence type="ECO:0000313" key="2">
    <source>
        <dbReference type="EMBL" id="VDI39749.1"/>
    </source>
</evidence>
<sequence length="338" mass="37982">MTRDCKYRLTCSICRKRHPSILHDESKSSNKENTEKHSVDEENPSACHIPEIEIVNQLGAGNKSHSSCAMAIIPVKVKLKNRSHAIETYAFFDTGSSISFCTEEIMHQLGGNGKKMEISLNTMGTPHRMSTYALNGLQVCDIDTNSVIDLPTVYTKDKMPVAKTHIPTNEEIVKWPHLNNIVLPDIDGTIGLMIGNNVPDAYTPYDIATGPAGSPHATRSRLGWIVWNLIRKDSITETNAVVNRAQLTAIHENNKLDSLVRKSINLDFPELLIDDKKENSIEDNYFLKQVNESIEFEDGHYQVALPFRNKEVKFPNNVSQGLNRLKGLRNKMTKESEV</sequence>
<evidence type="ECO:0008006" key="4">
    <source>
        <dbReference type="Google" id="ProtNLM"/>
    </source>
</evidence>
<feature type="region of interest" description="Disordered" evidence="1">
    <location>
        <begin position="24"/>
        <end position="43"/>
    </location>
</feature>
<proteinExistence type="predicted"/>
<feature type="compositionally biased region" description="Basic and acidic residues" evidence="1">
    <location>
        <begin position="24"/>
        <end position="40"/>
    </location>
</feature>
<dbReference type="EMBL" id="UYJE01005730">
    <property type="protein sequence ID" value="VDI39749.1"/>
    <property type="molecule type" value="Genomic_DNA"/>
</dbReference>
<dbReference type="Proteomes" id="UP000596742">
    <property type="component" value="Unassembled WGS sequence"/>
</dbReference>
<reference evidence="2" key="1">
    <citation type="submission" date="2018-11" db="EMBL/GenBank/DDBJ databases">
        <authorList>
            <person name="Alioto T."/>
            <person name="Alioto T."/>
        </authorList>
    </citation>
    <scope>NUCLEOTIDE SEQUENCE</scope>
</reference>
<keyword evidence="3" id="KW-1185">Reference proteome</keyword>
<accession>A0A8B6EU85</accession>